<gene>
    <name evidence="2" type="ORF">AVEN_19025_1</name>
</gene>
<feature type="compositionally biased region" description="Basic residues" evidence="1">
    <location>
        <begin position="1"/>
        <end position="15"/>
    </location>
</feature>
<dbReference type="AlphaFoldDB" id="A0A4Y2KL06"/>
<evidence type="ECO:0000313" key="3">
    <source>
        <dbReference type="Proteomes" id="UP000499080"/>
    </source>
</evidence>
<sequence length="94" mass="10612">MGKLSRKTMCSKRNSKPSAIKHHENASSRVNIWSDSLLAFRPYKSHISTSNSKKIQLQPKNETTSILVDQGTLATWEMRSKEVLAKRAITEGQI</sequence>
<feature type="region of interest" description="Disordered" evidence="1">
    <location>
        <begin position="1"/>
        <end position="25"/>
    </location>
</feature>
<dbReference type="EMBL" id="BGPR01004698">
    <property type="protein sequence ID" value="GBN02416.1"/>
    <property type="molecule type" value="Genomic_DNA"/>
</dbReference>
<comment type="caution">
    <text evidence="2">The sequence shown here is derived from an EMBL/GenBank/DDBJ whole genome shotgun (WGS) entry which is preliminary data.</text>
</comment>
<reference evidence="2 3" key="1">
    <citation type="journal article" date="2019" name="Sci. Rep.">
        <title>Orb-weaving spider Araneus ventricosus genome elucidates the spidroin gene catalogue.</title>
        <authorList>
            <person name="Kono N."/>
            <person name="Nakamura H."/>
            <person name="Ohtoshi R."/>
            <person name="Moran D.A.P."/>
            <person name="Shinohara A."/>
            <person name="Yoshida Y."/>
            <person name="Fujiwara M."/>
            <person name="Mori M."/>
            <person name="Tomita M."/>
            <person name="Arakawa K."/>
        </authorList>
    </citation>
    <scope>NUCLEOTIDE SEQUENCE [LARGE SCALE GENOMIC DNA]</scope>
</reference>
<name>A0A4Y2KL06_ARAVE</name>
<dbReference type="Proteomes" id="UP000499080">
    <property type="component" value="Unassembled WGS sequence"/>
</dbReference>
<protein>
    <submittedName>
        <fullName evidence="2">Uncharacterized protein</fullName>
    </submittedName>
</protein>
<evidence type="ECO:0000313" key="2">
    <source>
        <dbReference type="EMBL" id="GBN02416.1"/>
    </source>
</evidence>
<dbReference type="OrthoDB" id="3437859at2759"/>
<accession>A0A4Y2KL06</accession>
<keyword evidence="3" id="KW-1185">Reference proteome</keyword>
<proteinExistence type="predicted"/>
<organism evidence="2 3">
    <name type="scientific">Araneus ventricosus</name>
    <name type="common">Orbweaver spider</name>
    <name type="synonym">Epeira ventricosa</name>
    <dbReference type="NCBI Taxonomy" id="182803"/>
    <lineage>
        <taxon>Eukaryota</taxon>
        <taxon>Metazoa</taxon>
        <taxon>Ecdysozoa</taxon>
        <taxon>Arthropoda</taxon>
        <taxon>Chelicerata</taxon>
        <taxon>Arachnida</taxon>
        <taxon>Araneae</taxon>
        <taxon>Araneomorphae</taxon>
        <taxon>Entelegynae</taxon>
        <taxon>Araneoidea</taxon>
        <taxon>Araneidae</taxon>
        <taxon>Araneus</taxon>
    </lineage>
</organism>
<evidence type="ECO:0000256" key="1">
    <source>
        <dbReference type="SAM" id="MobiDB-lite"/>
    </source>
</evidence>